<accession>A0ABY9V0E2</accession>
<keyword evidence="4" id="KW-1185">Reference proteome</keyword>
<gene>
    <name evidence="3" type="ORF">PS467_23720</name>
</gene>
<dbReference type="EMBL" id="CP117522">
    <property type="protein sequence ID" value="WNE98116.1"/>
    <property type="molecule type" value="Genomic_DNA"/>
</dbReference>
<evidence type="ECO:0000313" key="3">
    <source>
        <dbReference type="EMBL" id="WNE98116.1"/>
    </source>
</evidence>
<dbReference type="PANTHER" id="PTHR21240:SF28">
    <property type="entry name" value="ISO-OROTATE DECARBOXYLASE (EUROFUNG)"/>
    <property type="match status" value="1"/>
</dbReference>
<dbReference type="InterPro" id="IPR032465">
    <property type="entry name" value="ACMSD"/>
</dbReference>
<reference evidence="3 4" key="1">
    <citation type="submission" date="2023-02" db="EMBL/GenBank/DDBJ databases">
        <title>Streptomyces sp. SCA4-21 with antifungal activity against Fusarium oxysporum f. sp. cubense, Streptomyces sp. SCA2-17 with antifungal activity against Fusarium oxysporum f. sp. cubense.</title>
        <authorList>
            <person name="Qi D."/>
        </authorList>
    </citation>
    <scope>NUCLEOTIDE SEQUENCE [LARGE SCALE GENOMIC DNA]</scope>
    <source>
        <strain evidence="3 4">SCA4-21</strain>
    </source>
</reference>
<protein>
    <submittedName>
        <fullName evidence="3">Amidohydrolase family protein</fullName>
    </submittedName>
</protein>
<name>A0ABY9V0E2_9ACTN</name>
<organism evidence="3 4">
    <name type="scientific">Streptomyces luomodiensis</name>
    <dbReference type="NCBI Taxonomy" id="3026192"/>
    <lineage>
        <taxon>Bacteria</taxon>
        <taxon>Bacillati</taxon>
        <taxon>Actinomycetota</taxon>
        <taxon>Actinomycetes</taxon>
        <taxon>Kitasatosporales</taxon>
        <taxon>Streptomycetaceae</taxon>
        <taxon>Streptomyces</taxon>
    </lineage>
</organism>
<feature type="domain" description="Amidohydrolase-related" evidence="2">
    <location>
        <begin position="104"/>
        <end position="399"/>
    </location>
</feature>
<evidence type="ECO:0000256" key="1">
    <source>
        <dbReference type="ARBA" id="ARBA00023239"/>
    </source>
</evidence>
<sequence length="421" mass="47048">MTGETNGATELPLVISVDDHVIEPAHLFRTWLPAKYRDRGPKPLTAGIGELAYIGGKYRFTTDPDGQLTDWWQYEGDLFPYKRIIAAVGFSRDEMTLDGITREQMRRGCWDPKARLADMDLNHVEASLCFPTFPRFCGQTFAEAKDKEVGLACVRAYNDWMVEEWCGDSGGRLVPLCLIPLWDVDLAVQEIRRNAARGVRAVTFSEIPTYLGLPSIHSGYWDPFFAECEATGTVVCMHIGSSSQMPAASPDAPPAVQASLSFNNAMASMMDFLFSGVLVSFPRLKLAYAEGQMGWIPYALERADDVWEEHRAWGGVRDLIPEPPSTYYYRQIFCCFFRDKHGVASLDTVGVDNATFETDYPHVDSTWPHTRRIAAEHVAGLSPETTYKILRGNAIRMLELDLDRPGRSIPGQSTPGRSMPG</sequence>
<evidence type="ECO:0000259" key="2">
    <source>
        <dbReference type="Pfam" id="PF04909"/>
    </source>
</evidence>
<proteinExistence type="predicted"/>
<dbReference type="Pfam" id="PF04909">
    <property type="entry name" value="Amidohydro_2"/>
    <property type="match status" value="1"/>
</dbReference>
<dbReference type="SUPFAM" id="SSF51556">
    <property type="entry name" value="Metallo-dependent hydrolases"/>
    <property type="match status" value="1"/>
</dbReference>
<dbReference type="PANTHER" id="PTHR21240">
    <property type="entry name" value="2-AMINO-3-CARBOXYLMUCONATE-6-SEMIALDEHYDE DECARBOXYLASE"/>
    <property type="match status" value="1"/>
</dbReference>
<dbReference type="Gene3D" id="3.20.20.140">
    <property type="entry name" value="Metal-dependent hydrolases"/>
    <property type="match status" value="1"/>
</dbReference>
<keyword evidence="1" id="KW-0456">Lyase</keyword>
<dbReference type="InterPro" id="IPR006680">
    <property type="entry name" value="Amidohydro-rel"/>
</dbReference>
<dbReference type="Proteomes" id="UP001305606">
    <property type="component" value="Chromosome"/>
</dbReference>
<dbReference type="InterPro" id="IPR032466">
    <property type="entry name" value="Metal_Hydrolase"/>
</dbReference>
<evidence type="ECO:0000313" key="4">
    <source>
        <dbReference type="Proteomes" id="UP001305606"/>
    </source>
</evidence>
<dbReference type="RefSeq" id="WP_311036935.1">
    <property type="nucleotide sequence ID" value="NZ_CP117522.1"/>
</dbReference>